<sequence length="124" mass="14341">MNDTFGLETSGHPGGKTPDELASLRQLTLIIYVLYALSWLLGVTAIIAIVINYVKREDTFGTLYESHFRWQIRTFWWGLFWFVLGALTMVLLVGFAILFVATVWVIYRLVKGLLYWNDRKPLPL</sequence>
<gene>
    <name evidence="2" type="ORF">SMCB_1540</name>
</gene>
<dbReference type="KEGG" id="cbab:SMCB_1540"/>
<evidence type="ECO:0000256" key="1">
    <source>
        <dbReference type="SAM" id="Phobius"/>
    </source>
</evidence>
<feature type="transmembrane region" description="Helical" evidence="1">
    <location>
        <begin position="75"/>
        <end position="107"/>
    </location>
</feature>
<dbReference type="EMBL" id="AP014569">
    <property type="protein sequence ID" value="BAO83768.1"/>
    <property type="molecule type" value="Genomic_DNA"/>
</dbReference>
<proteinExistence type="predicted"/>
<organism evidence="2 3">
    <name type="scientific">Serpentinimonas maccroryi</name>
    <dbReference type="NCBI Taxonomy" id="1458426"/>
    <lineage>
        <taxon>Bacteria</taxon>
        <taxon>Pseudomonadati</taxon>
        <taxon>Pseudomonadota</taxon>
        <taxon>Betaproteobacteria</taxon>
        <taxon>Burkholderiales</taxon>
        <taxon>Comamonadaceae</taxon>
        <taxon>Serpentinimonas</taxon>
    </lineage>
</organism>
<keyword evidence="1" id="KW-0812">Transmembrane</keyword>
<evidence type="ECO:0000313" key="2">
    <source>
        <dbReference type="EMBL" id="BAO83768.1"/>
    </source>
</evidence>
<keyword evidence="3" id="KW-1185">Reference proteome</keyword>
<keyword evidence="1" id="KW-1133">Transmembrane helix</keyword>
<name>A0A060NW53_9BURK</name>
<reference evidence="2 3" key="1">
    <citation type="journal article" date="2014" name="Nat. Commun.">
        <title>Physiological and genomic features of highly alkaliphilic hydrogen-utilizing Betaproteobacteria from a continental serpentinizing site.</title>
        <authorList>
            <person name="Suzuki S."/>
            <person name="Kuenen J.G."/>
            <person name="Schipper K."/>
            <person name="van der Velde S."/>
            <person name="Ishii S."/>
            <person name="Wu A."/>
            <person name="Sorokin D.Y."/>
            <person name="Tenney A."/>
            <person name="Meng X.Y."/>
            <person name="Morrill P.L."/>
            <person name="Kamagata Y."/>
            <person name="Muyzer G."/>
            <person name="Nealson K.H."/>
        </authorList>
    </citation>
    <scope>NUCLEOTIDE SEQUENCE [LARGE SCALE GENOMIC DNA]</scope>
    <source>
        <strain evidence="2 3">B1</strain>
    </source>
</reference>
<dbReference type="HOGENOM" id="CLU_129294_1_0_4"/>
<keyword evidence="1" id="KW-0472">Membrane</keyword>
<dbReference type="STRING" id="1458426.SMCB_1540"/>
<accession>A0A060NW53</accession>
<protein>
    <submittedName>
        <fullName evidence="2">Predicted membrane protein</fullName>
    </submittedName>
</protein>
<dbReference type="RefSeq" id="WP_231851181.1">
    <property type="nucleotide sequence ID" value="NZ_AP014569.1"/>
</dbReference>
<feature type="transmembrane region" description="Helical" evidence="1">
    <location>
        <begin position="29"/>
        <end position="54"/>
    </location>
</feature>
<dbReference type="AlphaFoldDB" id="A0A060NW53"/>
<evidence type="ECO:0000313" key="3">
    <source>
        <dbReference type="Proteomes" id="UP000066014"/>
    </source>
</evidence>
<dbReference type="Proteomes" id="UP000066014">
    <property type="component" value="Chromosome"/>
</dbReference>